<gene>
    <name evidence="1" type="ORF">FIBRA_08332</name>
</gene>
<dbReference type="Proteomes" id="UP000006352">
    <property type="component" value="Unassembled WGS sequence"/>
</dbReference>
<sequence>MRMENFDTFDPVPYSPSAMSMVHISVTQSDFGVHEPLGGASLQQETTAANISSDDTHLAVRSFGVRLPVEVWEQIIDHLVAGWFEYETHTLWTYGTVCKAWYTRCSFYTRQAIGFHDNTRKQVYRLVKIMGGDESRRNSVKTVTIWKTIDVLGPFSACMAQKLPRVETLCLRRCDWKPGQLHPQIFFHIRAAFASVIRLVLGDVSFPSVSVFGRLVCALPCLSSLECSLLEFKVPVFAPGAVRPRDGLALTNIDLWECDEVMDFLVATSIATGLHHVRLLLDDLDQSTACQRLVSAAGASLSSLYIRPPQDAVAWSDFPLDLGLCTSLTSLTVQLRIRDLAWLVAVISKTPSSKLREIEIKVRRYNLDDVPPEVHYGMLDERNCAELDAILSGSQYGALKTVTFMFQAFVERTELARVPDRHSWTRMLASRLPRLHARGVLRPAVTVEIMESG</sequence>
<dbReference type="EMBL" id="HE797223">
    <property type="protein sequence ID" value="CCM06085.1"/>
    <property type="molecule type" value="Genomic_DNA"/>
</dbReference>
<accession>J4GWL4</accession>
<evidence type="ECO:0000313" key="2">
    <source>
        <dbReference type="Proteomes" id="UP000006352"/>
    </source>
</evidence>
<name>J4GWL4_9APHY</name>
<keyword evidence="2" id="KW-1185">Reference proteome</keyword>
<proteinExistence type="predicted"/>
<dbReference type="GeneID" id="24100996"/>
<protein>
    <recommendedName>
        <fullName evidence="3">F-box domain-containing protein</fullName>
    </recommendedName>
</protein>
<dbReference type="InParanoid" id="J4GWL4"/>
<reference evidence="1 2" key="1">
    <citation type="journal article" date="2012" name="Appl. Environ. Microbiol.">
        <title>Short-read sequencing for genomic analysis of the brown rot fungus Fibroporia radiculosa.</title>
        <authorList>
            <person name="Tang J.D."/>
            <person name="Perkins A.D."/>
            <person name="Sonstegard T.S."/>
            <person name="Schroeder S.G."/>
            <person name="Burgess S.C."/>
            <person name="Diehl S.V."/>
        </authorList>
    </citation>
    <scope>NUCLEOTIDE SEQUENCE [LARGE SCALE GENOMIC DNA]</scope>
    <source>
        <strain evidence="1 2">TFFH 294</strain>
    </source>
</reference>
<dbReference type="RefSeq" id="XP_012185368.1">
    <property type="nucleotide sequence ID" value="XM_012329978.1"/>
</dbReference>
<evidence type="ECO:0000313" key="1">
    <source>
        <dbReference type="EMBL" id="CCM06085.1"/>
    </source>
</evidence>
<evidence type="ECO:0008006" key="3">
    <source>
        <dbReference type="Google" id="ProtNLM"/>
    </source>
</evidence>
<dbReference type="AlphaFoldDB" id="J4GWL4"/>
<dbReference type="HOGENOM" id="CLU_036316_0_1_1"/>
<organism evidence="1 2">
    <name type="scientific">Fibroporia radiculosa</name>
    <dbReference type="NCBI Taxonomy" id="599839"/>
    <lineage>
        <taxon>Eukaryota</taxon>
        <taxon>Fungi</taxon>
        <taxon>Dikarya</taxon>
        <taxon>Basidiomycota</taxon>
        <taxon>Agaricomycotina</taxon>
        <taxon>Agaricomycetes</taxon>
        <taxon>Polyporales</taxon>
        <taxon>Fibroporiaceae</taxon>
        <taxon>Fibroporia</taxon>
    </lineage>
</organism>
<dbReference type="OrthoDB" id="2799907at2759"/>